<dbReference type="EMBL" id="ML977339">
    <property type="protein sequence ID" value="KAF2110085.1"/>
    <property type="molecule type" value="Genomic_DNA"/>
</dbReference>
<dbReference type="AlphaFoldDB" id="A0A6A5YSE8"/>
<dbReference type="InterPro" id="IPR001680">
    <property type="entry name" value="WD40_rpt"/>
</dbReference>
<dbReference type="PROSITE" id="PS50896">
    <property type="entry name" value="LISH"/>
    <property type="match status" value="1"/>
</dbReference>
<sequence length="473" mass="51908">MLPSAAELVARYLKANGYTETLASFLKEAGLPSDTGSTSNDGVSVEQILQEKKIFDMSLSFEKIGIDDKNRGWCEPSPTVPSVMDQLPTKSNILSVHTVELMLPNSNRSTLCIAATTADRRINVIDPTSSSLPLLHSFDHIQDSPVLDLIVLQRRYMLATSMSGRLVLYDPDADKVLGERRDHKKYVVKLATWSYASKIFVASAGWDSKVYLYQLAIKEGENPKLEPPFASLTLPTLPETILFIESPETRSPLLLLARRDSTFLYYYDIPEPTENNVDIPYLGKQNIAPQSNAWVAFTPSDVQVCPSDPSLVAVATSSTPHMKLLVVRLLIPPKGAPSASGEVLHTLDNSANSVLSRNQYPTSNATQAAQLRAELVVQDREDAAILININTMAPQTAYSTPRLAWRPNGSGIYVSSDDGIVRGFEASTGKLNASLRAHEPGSKIRCLVTGLENDEEFLVTGGFDTRLIVWKSQ</sequence>
<dbReference type="InterPro" id="IPR036322">
    <property type="entry name" value="WD40_repeat_dom_sf"/>
</dbReference>
<gene>
    <name evidence="1" type="ORF">BDV96DRAFT_584334</name>
</gene>
<reference evidence="1" key="1">
    <citation type="journal article" date="2020" name="Stud. Mycol.">
        <title>101 Dothideomycetes genomes: a test case for predicting lifestyles and emergence of pathogens.</title>
        <authorList>
            <person name="Haridas S."/>
            <person name="Albert R."/>
            <person name="Binder M."/>
            <person name="Bloem J."/>
            <person name="Labutti K."/>
            <person name="Salamov A."/>
            <person name="Andreopoulos B."/>
            <person name="Baker S."/>
            <person name="Barry K."/>
            <person name="Bills G."/>
            <person name="Bluhm B."/>
            <person name="Cannon C."/>
            <person name="Castanera R."/>
            <person name="Culley D."/>
            <person name="Daum C."/>
            <person name="Ezra D."/>
            <person name="Gonzalez J."/>
            <person name="Henrissat B."/>
            <person name="Kuo A."/>
            <person name="Liang C."/>
            <person name="Lipzen A."/>
            <person name="Lutzoni F."/>
            <person name="Magnuson J."/>
            <person name="Mondo S."/>
            <person name="Nolan M."/>
            <person name="Ohm R."/>
            <person name="Pangilinan J."/>
            <person name="Park H.-J."/>
            <person name="Ramirez L."/>
            <person name="Alfaro M."/>
            <person name="Sun H."/>
            <person name="Tritt A."/>
            <person name="Yoshinaga Y."/>
            <person name="Zwiers L.-H."/>
            <person name="Turgeon B."/>
            <person name="Goodwin S."/>
            <person name="Spatafora J."/>
            <person name="Crous P."/>
            <person name="Grigoriev I."/>
        </authorList>
    </citation>
    <scope>NUCLEOTIDE SEQUENCE</scope>
    <source>
        <strain evidence="1">CBS 627.86</strain>
    </source>
</reference>
<dbReference type="Proteomes" id="UP000799770">
    <property type="component" value="Unassembled WGS sequence"/>
</dbReference>
<dbReference type="Pfam" id="PF08513">
    <property type="entry name" value="LisH"/>
    <property type="match status" value="1"/>
</dbReference>
<evidence type="ECO:0000313" key="1">
    <source>
        <dbReference type="EMBL" id="KAF2110085.1"/>
    </source>
</evidence>
<keyword evidence="2" id="KW-1185">Reference proteome</keyword>
<proteinExistence type="predicted"/>
<dbReference type="SUPFAM" id="SSF50978">
    <property type="entry name" value="WD40 repeat-like"/>
    <property type="match status" value="1"/>
</dbReference>
<dbReference type="InterPro" id="IPR015943">
    <property type="entry name" value="WD40/YVTN_repeat-like_dom_sf"/>
</dbReference>
<accession>A0A6A5YSE8</accession>
<dbReference type="OrthoDB" id="1932312at2759"/>
<protein>
    <submittedName>
        <fullName evidence="1">WD40-repeat-containing domain protein</fullName>
    </submittedName>
</protein>
<dbReference type="SMART" id="SM00667">
    <property type="entry name" value="LisH"/>
    <property type="match status" value="1"/>
</dbReference>
<name>A0A6A5YSE8_9PLEO</name>
<organism evidence="1 2">
    <name type="scientific">Lophiotrema nucula</name>
    <dbReference type="NCBI Taxonomy" id="690887"/>
    <lineage>
        <taxon>Eukaryota</taxon>
        <taxon>Fungi</taxon>
        <taxon>Dikarya</taxon>
        <taxon>Ascomycota</taxon>
        <taxon>Pezizomycotina</taxon>
        <taxon>Dothideomycetes</taxon>
        <taxon>Pleosporomycetidae</taxon>
        <taxon>Pleosporales</taxon>
        <taxon>Lophiotremataceae</taxon>
        <taxon>Lophiotrema</taxon>
    </lineage>
</organism>
<dbReference type="Gene3D" id="2.130.10.10">
    <property type="entry name" value="YVTN repeat-like/Quinoprotein amine dehydrogenase"/>
    <property type="match status" value="2"/>
</dbReference>
<dbReference type="InterPro" id="IPR006594">
    <property type="entry name" value="LisH"/>
</dbReference>
<dbReference type="Pfam" id="PF00400">
    <property type="entry name" value="WD40"/>
    <property type="match status" value="1"/>
</dbReference>
<dbReference type="SMART" id="SM00320">
    <property type="entry name" value="WD40"/>
    <property type="match status" value="4"/>
</dbReference>
<evidence type="ECO:0000313" key="2">
    <source>
        <dbReference type="Proteomes" id="UP000799770"/>
    </source>
</evidence>